<name>A0ABM8Z4E0_9LACO</name>
<dbReference type="SFLD" id="SFLDS00003">
    <property type="entry name" value="Haloacid_Dehalogenase"/>
    <property type="match status" value="1"/>
</dbReference>
<evidence type="ECO:0000313" key="2">
    <source>
        <dbReference type="Proteomes" id="UP000789707"/>
    </source>
</evidence>
<dbReference type="SUPFAM" id="SSF56784">
    <property type="entry name" value="HAD-like"/>
    <property type="match status" value="1"/>
</dbReference>
<accession>A0ABM8Z4E0</accession>
<dbReference type="PANTHER" id="PTHR43434">
    <property type="entry name" value="PHOSPHOGLYCOLATE PHOSPHATASE"/>
    <property type="match status" value="1"/>
</dbReference>
<gene>
    <name evidence="1" type="primary">gph_4</name>
    <name evidence="1" type="ORF">WFA24289_00557</name>
</gene>
<comment type="caution">
    <text evidence="1">The sequence shown here is derived from an EMBL/GenBank/DDBJ whole genome shotgun (WGS) entry which is preliminary data.</text>
</comment>
<dbReference type="GO" id="GO:0008967">
    <property type="term" value="F:phosphoglycolate phosphatase activity"/>
    <property type="evidence" value="ECO:0007669"/>
    <property type="project" value="UniProtKB-EC"/>
</dbReference>
<dbReference type="RefSeq" id="WP_230096318.1">
    <property type="nucleotide sequence ID" value="NZ_CAKKNS010000001.1"/>
</dbReference>
<dbReference type="InterPro" id="IPR006439">
    <property type="entry name" value="HAD-SF_hydro_IA"/>
</dbReference>
<dbReference type="Pfam" id="PF00702">
    <property type="entry name" value="Hydrolase"/>
    <property type="match status" value="1"/>
</dbReference>
<dbReference type="EMBL" id="CAKKNS010000001">
    <property type="protein sequence ID" value="CAH0416258.1"/>
    <property type="molecule type" value="Genomic_DNA"/>
</dbReference>
<dbReference type="InterPro" id="IPR050155">
    <property type="entry name" value="HAD-like_hydrolase_sf"/>
</dbReference>
<dbReference type="PANTHER" id="PTHR43434:SF1">
    <property type="entry name" value="PHOSPHOGLYCOLATE PHOSPHATASE"/>
    <property type="match status" value="1"/>
</dbReference>
<dbReference type="EC" id="3.1.3.18" evidence="1"/>
<dbReference type="InterPro" id="IPR036412">
    <property type="entry name" value="HAD-like_sf"/>
</dbReference>
<dbReference type="InterPro" id="IPR023214">
    <property type="entry name" value="HAD_sf"/>
</dbReference>
<proteinExistence type="predicted"/>
<dbReference type="Proteomes" id="UP000789707">
    <property type="component" value="Unassembled WGS sequence"/>
</dbReference>
<keyword evidence="2" id="KW-1185">Reference proteome</keyword>
<sequence>MTKGVLFDKDGTLFEFDSMWTNAIEEFMHQVLVKAEHADRLAQALGVKNGQVQPDSALSSGTIKDIATVLYDNAVFTTHDAAEEFVRVFFLEFLKKHLAQLKPIGDLRALMQGLHNEDIKVGIVTSDDYEATVISLEHAGIADLVDFIASGDRYPRKPDPAPLVAFCQQFGLELNDVIMVGDSRMDLELGNVGKGGVGVLSGVGSATELSDLTTMIYPDVQAIPYTVLLK</sequence>
<dbReference type="Gene3D" id="1.10.150.240">
    <property type="entry name" value="Putative phosphatase, domain 2"/>
    <property type="match status" value="1"/>
</dbReference>
<dbReference type="NCBIfam" id="TIGR01549">
    <property type="entry name" value="HAD-SF-IA-v1"/>
    <property type="match status" value="1"/>
</dbReference>
<organism evidence="1 2">
    <name type="scientific">Periweissella fabaria</name>
    <dbReference type="NCBI Taxonomy" id="546157"/>
    <lineage>
        <taxon>Bacteria</taxon>
        <taxon>Bacillati</taxon>
        <taxon>Bacillota</taxon>
        <taxon>Bacilli</taxon>
        <taxon>Lactobacillales</taxon>
        <taxon>Lactobacillaceae</taxon>
        <taxon>Periweissella</taxon>
    </lineage>
</organism>
<dbReference type="Gene3D" id="3.40.50.1000">
    <property type="entry name" value="HAD superfamily/HAD-like"/>
    <property type="match status" value="1"/>
</dbReference>
<dbReference type="InterPro" id="IPR023198">
    <property type="entry name" value="PGP-like_dom2"/>
</dbReference>
<protein>
    <submittedName>
        <fullName evidence="1">Phosphoglycolate phosphatase</fullName>
        <ecNumber evidence="1">3.1.3.18</ecNumber>
    </submittedName>
</protein>
<keyword evidence="1" id="KW-0378">Hydrolase</keyword>
<evidence type="ECO:0000313" key="1">
    <source>
        <dbReference type="EMBL" id="CAH0416258.1"/>
    </source>
</evidence>
<reference evidence="1 2" key="1">
    <citation type="submission" date="2021-11" db="EMBL/GenBank/DDBJ databases">
        <authorList>
            <person name="Depoorter E."/>
        </authorList>
    </citation>
    <scope>NUCLEOTIDE SEQUENCE [LARGE SCALE GENOMIC DNA]</scope>
    <source>
        <strain evidence="1 2">LMG 24289</strain>
    </source>
</reference>
<dbReference type="SFLD" id="SFLDG01129">
    <property type="entry name" value="C1.5:_HAD__Beta-PGM__Phosphata"/>
    <property type="match status" value="1"/>
</dbReference>